<dbReference type="Gramene" id="ORUFI03G11230.1">
    <property type="protein sequence ID" value="ORUFI03G11230.1"/>
    <property type="gene ID" value="ORUFI03G11230"/>
</dbReference>
<evidence type="ECO:0000313" key="2">
    <source>
        <dbReference type="EnsemblPlants" id="ORUFI03G11230.1"/>
    </source>
</evidence>
<reference evidence="2" key="2">
    <citation type="submission" date="2015-06" db="UniProtKB">
        <authorList>
            <consortium name="EnsemblPlants"/>
        </authorList>
    </citation>
    <scope>IDENTIFICATION</scope>
</reference>
<feature type="region of interest" description="Disordered" evidence="1">
    <location>
        <begin position="178"/>
        <end position="217"/>
    </location>
</feature>
<protein>
    <submittedName>
        <fullName evidence="2">Uncharacterized protein</fullName>
    </submittedName>
</protein>
<sequence>MDESTAAGGRPLELRIRRPDLPLASFLLPIDCAMAVAAALPTVAGELAMDETKHSQISPGLAAWAQGRSLLHARLRRRREGVINGAARVGGAVATAAGDASLRRMMNAVLVTPTPIVAASTELRLAMPAALKMLGPYNTTASMPVRCWKKWIPRAAMTMRCTGGVGCRNAEGADADAGDAAAGEERGEVGGEAHEDGAREEIQAARWRREEREEEEGIRDNDMWDLQVSGSIIFFFGE</sequence>
<accession>A0A0E0NSL4</accession>
<dbReference type="EnsemblPlants" id="ORUFI03G11230.1">
    <property type="protein sequence ID" value="ORUFI03G11230.1"/>
    <property type="gene ID" value="ORUFI03G11230"/>
</dbReference>
<dbReference type="Proteomes" id="UP000008022">
    <property type="component" value="Unassembled WGS sequence"/>
</dbReference>
<dbReference type="OMA" id="RDNDMWD"/>
<proteinExistence type="predicted"/>
<name>A0A0E0NSL4_ORYRU</name>
<dbReference type="HOGENOM" id="CLU_101967_0_0_1"/>
<keyword evidence="3" id="KW-1185">Reference proteome</keyword>
<evidence type="ECO:0000313" key="3">
    <source>
        <dbReference type="Proteomes" id="UP000008022"/>
    </source>
</evidence>
<reference evidence="3" key="1">
    <citation type="submission" date="2013-06" db="EMBL/GenBank/DDBJ databases">
        <authorList>
            <person name="Zhao Q."/>
        </authorList>
    </citation>
    <scope>NUCLEOTIDE SEQUENCE</scope>
    <source>
        <strain evidence="3">cv. W1943</strain>
    </source>
</reference>
<feature type="compositionally biased region" description="Basic and acidic residues" evidence="1">
    <location>
        <begin position="183"/>
        <end position="211"/>
    </location>
</feature>
<dbReference type="AlphaFoldDB" id="A0A0E0NSL4"/>
<evidence type="ECO:0000256" key="1">
    <source>
        <dbReference type="SAM" id="MobiDB-lite"/>
    </source>
</evidence>
<organism evidence="2 3">
    <name type="scientific">Oryza rufipogon</name>
    <name type="common">Brownbeard rice</name>
    <name type="synonym">Asian wild rice</name>
    <dbReference type="NCBI Taxonomy" id="4529"/>
    <lineage>
        <taxon>Eukaryota</taxon>
        <taxon>Viridiplantae</taxon>
        <taxon>Streptophyta</taxon>
        <taxon>Embryophyta</taxon>
        <taxon>Tracheophyta</taxon>
        <taxon>Spermatophyta</taxon>
        <taxon>Magnoliopsida</taxon>
        <taxon>Liliopsida</taxon>
        <taxon>Poales</taxon>
        <taxon>Poaceae</taxon>
        <taxon>BOP clade</taxon>
        <taxon>Oryzoideae</taxon>
        <taxon>Oryzeae</taxon>
        <taxon>Oryzinae</taxon>
        <taxon>Oryza</taxon>
    </lineage>
</organism>